<dbReference type="Proteomes" id="UP001497472">
    <property type="component" value="Unassembled WGS sequence"/>
</dbReference>
<dbReference type="EMBL" id="CAVLEF010000007">
    <property type="protein sequence ID" value="CAK1546121.1"/>
    <property type="molecule type" value="Genomic_DNA"/>
</dbReference>
<feature type="compositionally biased region" description="Basic and acidic residues" evidence="1">
    <location>
        <begin position="289"/>
        <end position="299"/>
    </location>
</feature>
<name>A0AAV1JAV4_9NEOP</name>
<accession>A0AAV1JAV4</accession>
<feature type="compositionally biased region" description="Basic residues" evidence="1">
    <location>
        <begin position="245"/>
        <end position="257"/>
    </location>
</feature>
<evidence type="ECO:0000256" key="1">
    <source>
        <dbReference type="SAM" id="MobiDB-lite"/>
    </source>
</evidence>
<evidence type="ECO:0000313" key="3">
    <source>
        <dbReference type="Proteomes" id="UP001497472"/>
    </source>
</evidence>
<reference evidence="2 3" key="1">
    <citation type="submission" date="2023-11" db="EMBL/GenBank/DDBJ databases">
        <authorList>
            <person name="Okamura Y."/>
        </authorList>
    </citation>
    <scope>NUCLEOTIDE SEQUENCE [LARGE SCALE GENOMIC DNA]</scope>
</reference>
<feature type="compositionally biased region" description="Polar residues" evidence="1">
    <location>
        <begin position="275"/>
        <end position="288"/>
    </location>
</feature>
<protein>
    <submittedName>
        <fullName evidence="2">Uncharacterized protein</fullName>
    </submittedName>
</protein>
<dbReference type="AlphaFoldDB" id="A0AAV1JAV4"/>
<feature type="region of interest" description="Disordered" evidence="1">
    <location>
        <begin position="168"/>
        <end position="204"/>
    </location>
</feature>
<feature type="region of interest" description="Disordered" evidence="1">
    <location>
        <begin position="26"/>
        <end position="61"/>
    </location>
</feature>
<sequence>MITHDRVSVVTSDTTRLMQDITVHHTNLDNEPEPNASVQSNETNERSDDDSAQPSTGVTVVSNSDTLSAVVCLEDGLADDDSWIEDASHDDDVTSQYDTDSGDEATLPNRSEDFTYCRRSLDFTLHTIVEESCEESETEPTTKKPRPLSATELEKYYYYSLADGKNIREEDDHHVSDTSSVCSEGGESIVDSEQPRKSGDSDELVTSRLEKYFLVGFMGFNQERRDSDGSGSVGSDSEGKQSPEHRRKRLVRARGTPRSHSSSLDNLLAGEEPSQENQEASDGSSTGTEDGHESLERLDLSGGSET</sequence>
<organism evidence="2 3">
    <name type="scientific">Leptosia nina</name>
    <dbReference type="NCBI Taxonomy" id="320188"/>
    <lineage>
        <taxon>Eukaryota</taxon>
        <taxon>Metazoa</taxon>
        <taxon>Ecdysozoa</taxon>
        <taxon>Arthropoda</taxon>
        <taxon>Hexapoda</taxon>
        <taxon>Insecta</taxon>
        <taxon>Pterygota</taxon>
        <taxon>Neoptera</taxon>
        <taxon>Endopterygota</taxon>
        <taxon>Lepidoptera</taxon>
        <taxon>Glossata</taxon>
        <taxon>Ditrysia</taxon>
        <taxon>Papilionoidea</taxon>
        <taxon>Pieridae</taxon>
        <taxon>Pierinae</taxon>
        <taxon>Leptosia</taxon>
    </lineage>
</organism>
<evidence type="ECO:0000313" key="2">
    <source>
        <dbReference type="EMBL" id="CAK1546121.1"/>
    </source>
</evidence>
<keyword evidence="3" id="KW-1185">Reference proteome</keyword>
<proteinExistence type="predicted"/>
<comment type="caution">
    <text evidence="2">The sequence shown here is derived from an EMBL/GenBank/DDBJ whole genome shotgun (WGS) entry which is preliminary data.</text>
</comment>
<feature type="compositionally biased region" description="Polar residues" evidence="1">
    <location>
        <begin position="52"/>
        <end position="61"/>
    </location>
</feature>
<feature type="region of interest" description="Disordered" evidence="1">
    <location>
        <begin position="221"/>
        <end position="306"/>
    </location>
</feature>
<feature type="region of interest" description="Disordered" evidence="1">
    <location>
        <begin position="82"/>
        <end position="109"/>
    </location>
</feature>
<gene>
    <name evidence="2" type="ORF">LNINA_LOCUS5719</name>
</gene>